<feature type="signal peptide" evidence="1">
    <location>
        <begin position="1"/>
        <end position="22"/>
    </location>
</feature>
<gene>
    <name evidence="2" type="ORF">QL112_002495</name>
</gene>
<evidence type="ECO:0000256" key="1">
    <source>
        <dbReference type="SAM" id="SignalP"/>
    </source>
</evidence>
<dbReference type="RefSeq" id="WP_189758734.1">
    <property type="nucleotide sequence ID" value="NZ_CAWPOC010000124.1"/>
</dbReference>
<proteinExistence type="predicted"/>
<sequence length="168" mass="19264">MRLLSQILFFSFISLASLPSLAKFSTPAEIMKQVQERGINSVVAEINAEYKQDKIIQNIATGDKQWLQVAFKLYPNIHPEFSRQIINALSVALIENPEEVLSLIKTHRTLSFIDICNMPSTIKGRSQQKLFIKRIINSLRAAEQSNKGKDQYNIEACIWEFERALSYM</sequence>
<protein>
    <recommendedName>
        <fullName evidence="4">Secreted protein</fullName>
    </recommendedName>
</protein>
<dbReference type="GeneID" id="88854390"/>
<keyword evidence="1" id="KW-0732">Signal</keyword>
<dbReference type="EMBL" id="CP133647">
    <property type="protein sequence ID" value="WNH02625.1"/>
    <property type="molecule type" value="Genomic_DNA"/>
</dbReference>
<keyword evidence="3" id="KW-1185">Reference proteome</keyword>
<dbReference type="Proteomes" id="UP001300348">
    <property type="component" value="Chromosome"/>
</dbReference>
<name>A0ABY9XJ69_9GAMM</name>
<organism evidence="2 3">
    <name type="scientific">Xenorhabdus griffiniae</name>
    <dbReference type="NCBI Taxonomy" id="351672"/>
    <lineage>
        <taxon>Bacteria</taxon>
        <taxon>Pseudomonadati</taxon>
        <taxon>Pseudomonadota</taxon>
        <taxon>Gammaproteobacteria</taxon>
        <taxon>Enterobacterales</taxon>
        <taxon>Morganellaceae</taxon>
        <taxon>Xenorhabdus</taxon>
    </lineage>
</organism>
<evidence type="ECO:0008006" key="4">
    <source>
        <dbReference type="Google" id="ProtNLM"/>
    </source>
</evidence>
<reference evidence="2 3" key="1">
    <citation type="journal article" date="2023" name="Access Microbiol">
        <title>The genome of a steinernematid-associated Pseudomonas piscis bacterium encodes the biosynthesis of insect toxins.</title>
        <authorList>
            <person name="Awori R.M."/>
            <person name="Hendre P."/>
            <person name="Amugune N.O."/>
        </authorList>
    </citation>
    <scope>NUCLEOTIDE SEQUENCE [LARGE SCALE GENOMIC DNA]</scope>
    <source>
        <strain evidence="2 3">97</strain>
    </source>
</reference>
<evidence type="ECO:0000313" key="3">
    <source>
        <dbReference type="Proteomes" id="UP001300348"/>
    </source>
</evidence>
<feature type="chain" id="PRO_5047156291" description="Secreted protein" evidence="1">
    <location>
        <begin position="23"/>
        <end position="168"/>
    </location>
</feature>
<evidence type="ECO:0000313" key="2">
    <source>
        <dbReference type="EMBL" id="WNH02625.1"/>
    </source>
</evidence>
<accession>A0ABY9XJ69</accession>